<reference evidence="1 3" key="1">
    <citation type="submission" date="2016-02" db="EMBL/GenBank/DDBJ databases">
        <authorList>
            <person name="Nicholson A.C."/>
            <person name="Humrighouse B.W."/>
            <person name="Loparev V."/>
            <person name="Emery B."/>
            <person name="Graziano J."/>
            <person name="McQuiston J.R."/>
        </authorList>
    </citation>
    <scope>NUCLEOTIDE SEQUENCE [LARGE SCALE GENOMIC DNA]</scope>
    <source>
        <strain evidence="1 3">E6809</strain>
    </source>
</reference>
<protein>
    <submittedName>
        <fullName evidence="2">Uncharacterized protein</fullName>
    </submittedName>
</protein>
<gene>
    <name evidence="1" type="ORF">AYC66_09415</name>
    <name evidence="2" type="ORF">BAY09_01550</name>
</gene>
<reference evidence="2" key="2">
    <citation type="submission" date="2016-06" db="EMBL/GenBank/DDBJ databases">
        <authorList>
            <person name="Nicholson A.C."/>
        </authorList>
    </citation>
    <scope>NUCLEOTIDE SEQUENCE [LARGE SCALE GENOMIC DNA]</scope>
    <source>
        <strain evidence="2">E6809</strain>
    </source>
</reference>
<evidence type="ECO:0000313" key="2">
    <source>
        <dbReference type="EMBL" id="OPB49450.1"/>
    </source>
</evidence>
<dbReference type="RefSeq" id="WP_078690677.1">
    <property type="nucleotide sequence ID" value="NZ_CP014339.1"/>
</dbReference>
<name>A0A494J5J5_9FLAO</name>
<dbReference type="EMBL" id="MAHS01000009">
    <property type="protein sequence ID" value="OPB49450.1"/>
    <property type="molecule type" value="Genomic_DNA"/>
</dbReference>
<organism evidence="2">
    <name type="scientific">Elizabethkingia anophelis</name>
    <dbReference type="NCBI Taxonomy" id="1117645"/>
    <lineage>
        <taxon>Bacteria</taxon>
        <taxon>Pseudomonadati</taxon>
        <taxon>Bacteroidota</taxon>
        <taxon>Flavobacteriia</taxon>
        <taxon>Flavobacteriales</taxon>
        <taxon>Weeksellaceae</taxon>
        <taxon>Elizabethkingia</taxon>
    </lineage>
</organism>
<sequence length="126" mass="14681">MNLLQQKMMIKKVLTGACLLLVFLHAKSQNIFRALEVFSSGYKNYSVFITENRNQIKLHGTFQSSFKNTLGHITPFLSILKEQETKYNITAYIKYTGYWWNVLNSRAIIYTKVIKGPLLFVVIKRI</sequence>
<evidence type="ECO:0000313" key="1">
    <source>
        <dbReference type="EMBL" id="AQX50887.1"/>
    </source>
</evidence>
<proteinExistence type="predicted"/>
<accession>A0A494J5J5</accession>
<dbReference type="EMBL" id="CP014339">
    <property type="protein sequence ID" value="AQX50887.1"/>
    <property type="molecule type" value="Genomic_DNA"/>
</dbReference>
<dbReference type="Proteomes" id="UP000189738">
    <property type="component" value="Chromosome"/>
</dbReference>
<dbReference type="AlphaFoldDB" id="A0A494J5J5"/>
<evidence type="ECO:0000313" key="3">
    <source>
        <dbReference type="Proteomes" id="UP000189738"/>
    </source>
</evidence>